<comment type="subunit">
    <text evidence="9">Type II secretion is composed of four main components: the outer membrane complex, the inner membrane complex, the cytoplasmic secretion ATPase and the periplasm-spanning pseudopilus.</text>
</comment>
<evidence type="ECO:0000256" key="2">
    <source>
        <dbReference type="ARBA" id="ARBA00008358"/>
    </source>
</evidence>
<evidence type="ECO:0000313" key="12">
    <source>
        <dbReference type="EMBL" id="AXF23099.1"/>
    </source>
</evidence>
<feature type="domain" description="Type II secretion system protein GspI C-terminal" evidence="11">
    <location>
        <begin position="84"/>
        <end position="159"/>
    </location>
</feature>
<dbReference type="PANTHER" id="PTHR38779">
    <property type="entry name" value="TYPE II SECRETION SYSTEM PROTEIN I-RELATED"/>
    <property type="match status" value="1"/>
</dbReference>
<dbReference type="GO" id="GO:0015628">
    <property type="term" value="P:protein secretion by the type II secretion system"/>
    <property type="evidence" value="ECO:0007669"/>
    <property type="project" value="UniProtKB-UniRule"/>
</dbReference>
<dbReference type="InterPro" id="IPR045584">
    <property type="entry name" value="Pilin-like"/>
</dbReference>
<keyword evidence="7 9" id="KW-1133">Transmembrane helix</keyword>
<evidence type="ECO:0000256" key="9">
    <source>
        <dbReference type="RuleBase" id="RU368030"/>
    </source>
</evidence>
<dbReference type="SUPFAM" id="SSF54523">
    <property type="entry name" value="Pili subunits"/>
    <property type="match status" value="1"/>
</dbReference>
<protein>
    <recommendedName>
        <fullName evidence="9">Type II secretion system protein I</fullName>
        <shortName evidence="9">T2SS minor pseudopilin I</shortName>
    </recommendedName>
</protein>
<reference evidence="12 13" key="1">
    <citation type="journal article" date="2018" name="ISME J.">
        <title>Involvement of Burkholderiaceae and sulfurous volatiles in disease-suppressive soils.</title>
        <authorList>
            <person name="Carrion V.J."/>
            <person name="Cordovez V."/>
            <person name="Tyc O."/>
            <person name="Etalo D.W."/>
            <person name="de Bruijn I."/>
            <person name="de Jager V.C."/>
            <person name="Medema M.H."/>
            <person name="Eberl L."/>
            <person name="Raaijmakers J.M."/>
        </authorList>
    </citation>
    <scope>NUCLEOTIDE SEQUENCE [LARGE SCALE GENOMIC DNA]</scope>
    <source>
        <strain evidence="13">mHSR5</strain>
    </source>
</reference>
<evidence type="ECO:0000256" key="5">
    <source>
        <dbReference type="ARBA" id="ARBA00022519"/>
    </source>
</evidence>
<keyword evidence="6 9" id="KW-0812">Transmembrane</keyword>
<dbReference type="Pfam" id="PF07963">
    <property type="entry name" value="N_methyl"/>
    <property type="match status" value="1"/>
</dbReference>
<dbReference type="OrthoDB" id="5296572at2"/>
<keyword evidence="8 9" id="KW-0472">Membrane</keyword>
<dbReference type="GO" id="GO:0015627">
    <property type="term" value="C:type II protein secretion system complex"/>
    <property type="evidence" value="ECO:0007669"/>
    <property type="project" value="UniProtKB-UniRule"/>
</dbReference>
<dbReference type="PANTHER" id="PTHR38779:SF2">
    <property type="entry name" value="TYPE II SECRETION SYSTEM PROTEIN I-RELATED"/>
    <property type="match status" value="1"/>
</dbReference>
<dbReference type="NCBIfam" id="TIGR01707">
    <property type="entry name" value="gspI"/>
    <property type="match status" value="1"/>
</dbReference>
<dbReference type="EMBL" id="CP024903">
    <property type="protein sequence ID" value="AXF23099.1"/>
    <property type="molecule type" value="Genomic_DNA"/>
</dbReference>
<dbReference type="InterPro" id="IPR012902">
    <property type="entry name" value="N_methyl_site"/>
</dbReference>
<evidence type="ECO:0000259" key="11">
    <source>
        <dbReference type="Pfam" id="PF02501"/>
    </source>
</evidence>
<evidence type="ECO:0000256" key="7">
    <source>
        <dbReference type="ARBA" id="ARBA00022989"/>
    </source>
</evidence>
<feature type="transmembrane region" description="Helical" evidence="9">
    <location>
        <begin position="48"/>
        <end position="68"/>
    </location>
</feature>
<comment type="similarity">
    <text evidence="2 9">Belongs to the GSP I family.</text>
</comment>
<dbReference type="Proteomes" id="UP000253104">
    <property type="component" value="Chromosome mHSR5_B"/>
</dbReference>
<dbReference type="Gene3D" id="3.30.1300.30">
    <property type="entry name" value="GSPII I/J protein-like"/>
    <property type="match status" value="1"/>
</dbReference>
<dbReference type="NCBIfam" id="TIGR02532">
    <property type="entry name" value="IV_pilin_GFxxxE"/>
    <property type="match status" value="1"/>
</dbReference>
<keyword evidence="3" id="KW-1003">Cell membrane</keyword>
<comment type="function">
    <text evidence="9">Component of the type II secretion system required for the energy-dependent secretion of extracellular factors such as proteases and toxins from the periplasm.</text>
</comment>
<dbReference type="InterPro" id="IPR010052">
    <property type="entry name" value="T2SS_protein-GspI"/>
</dbReference>
<proteinExistence type="inferred from homology"/>
<keyword evidence="5 9" id="KW-0997">Cell inner membrane</keyword>
<evidence type="ECO:0000313" key="13">
    <source>
        <dbReference type="Proteomes" id="UP000253104"/>
    </source>
</evidence>
<keyword evidence="4 9" id="KW-0488">Methylation</keyword>
<name>A0A2Z5N0I1_BURPY</name>
<feature type="region of interest" description="Disordered" evidence="10">
    <location>
        <begin position="1"/>
        <end position="21"/>
    </location>
</feature>
<evidence type="ECO:0000256" key="6">
    <source>
        <dbReference type="ARBA" id="ARBA00022692"/>
    </source>
</evidence>
<dbReference type="PROSITE" id="PS00409">
    <property type="entry name" value="PROKAR_NTER_METHYL"/>
    <property type="match status" value="1"/>
</dbReference>
<comment type="PTM">
    <text evidence="9">Cleaved by prepilin peptidase.</text>
</comment>
<evidence type="ECO:0000256" key="4">
    <source>
        <dbReference type="ARBA" id="ARBA00022481"/>
    </source>
</evidence>
<evidence type="ECO:0000256" key="8">
    <source>
        <dbReference type="ARBA" id="ARBA00023136"/>
    </source>
</evidence>
<organism evidence="12 13">
    <name type="scientific">Burkholderia pyrrocinia</name>
    <name type="common">Pseudomonas pyrrocinia</name>
    <dbReference type="NCBI Taxonomy" id="60550"/>
    <lineage>
        <taxon>Bacteria</taxon>
        <taxon>Pseudomonadati</taxon>
        <taxon>Pseudomonadota</taxon>
        <taxon>Betaproteobacteria</taxon>
        <taxon>Burkholderiales</taxon>
        <taxon>Burkholderiaceae</taxon>
        <taxon>Burkholderia</taxon>
        <taxon>Burkholderia cepacia complex</taxon>
    </lineage>
</organism>
<evidence type="ECO:0000256" key="10">
    <source>
        <dbReference type="SAM" id="MobiDB-lite"/>
    </source>
</evidence>
<comment type="subcellular location">
    <subcellularLocation>
        <location evidence="1 9">Cell inner membrane</location>
        <topology evidence="1 9">Single-pass membrane protein</topology>
    </subcellularLocation>
</comment>
<dbReference type="AlphaFoldDB" id="A0A2Z5N0I1"/>
<sequence>MRPAPRFGRRTPGDDPSTRMQVMCDDRTDYNRHARGGSRTARAPERGFTLIEVLIALAIVAVALGAVMRAIGALASDTDTARMRLLALWSADNALGEIRIASAWPSVGTNTFACPQGRYRFVCRQSVAALPSPLVRRVTVSVYPSASSRNVLAEVVTVIQNEARR</sequence>
<evidence type="ECO:0000256" key="1">
    <source>
        <dbReference type="ARBA" id="ARBA00004377"/>
    </source>
</evidence>
<dbReference type="GO" id="GO:0005886">
    <property type="term" value="C:plasma membrane"/>
    <property type="evidence" value="ECO:0007669"/>
    <property type="project" value="UniProtKB-SubCell"/>
</dbReference>
<evidence type="ECO:0000256" key="3">
    <source>
        <dbReference type="ARBA" id="ARBA00022475"/>
    </source>
</evidence>
<gene>
    <name evidence="12" type="primary">gspI</name>
    <name evidence="12" type="ORF">CUJ89_21790</name>
</gene>
<dbReference type="Pfam" id="PF02501">
    <property type="entry name" value="T2SSI"/>
    <property type="match status" value="1"/>
</dbReference>
<accession>A0A2Z5N0I1</accession>
<dbReference type="InterPro" id="IPR003413">
    <property type="entry name" value="T2SS_GspI_C"/>
</dbReference>